<feature type="region of interest" description="Disordered" evidence="1">
    <location>
        <begin position="294"/>
        <end position="318"/>
    </location>
</feature>
<dbReference type="Gene3D" id="1.10.510.10">
    <property type="entry name" value="Transferase(Phosphotransferase) domain 1"/>
    <property type="match status" value="1"/>
</dbReference>
<name>A0A239EIA1_9ACTN</name>
<gene>
    <name evidence="3" type="ORF">SAMN05443665_100470</name>
</gene>
<reference evidence="3 4" key="1">
    <citation type="submission" date="2017-06" db="EMBL/GenBank/DDBJ databases">
        <authorList>
            <person name="Kim H.J."/>
            <person name="Triplett B.A."/>
        </authorList>
    </citation>
    <scope>NUCLEOTIDE SEQUENCE [LARGE SCALE GENOMIC DNA]</scope>
    <source>
        <strain evidence="3 4">DSM 44715</strain>
    </source>
</reference>
<proteinExistence type="predicted"/>
<dbReference type="PROSITE" id="PS50011">
    <property type="entry name" value="PROTEIN_KINASE_DOM"/>
    <property type="match status" value="1"/>
</dbReference>
<dbReference type="InterPro" id="IPR000719">
    <property type="entry name" value="Prot_kinase_dom"/>
</dbReference>
<dbReference type="GO" id="GO:0005524">
    <property type="term" value="F:ATP binding"/>
    <property type="evidence" value="ECO:0007669"/>
    <property type="project" value="InterPro"/>
</dbReference>
<evidence type="ECO:0000256" key="1">
    <source>
        <dbReference type="SAM" id="MobiDB-lite"/>
    </source>
</evidence>
<feature type="domain" description="Protein kinase" evidence="2">
    <location>
        <begin position="137"/>
        <end position="385"/>
    </location>
</feature>
<feature type="compositionally biased region" description="Basic and acidic residues" evidence="1">
    <location>
        <begin position="295"/>
        <end position="305"/>
    </location>
</feature>
<dbReference type="InterPro" id="IPR011009">
    <property type="entry name" value="Kinase-like_dom_sf"/>
</dbReference>
<sequence>MCQRSLVIEATPGGADYHIAEAAHIVAEKPGGPRGAVDRPADIDGIDNLVLLCPSDHRMIDKGDGRRVWSRRKLLQLKRDHESWTAVLASRPSTPAAGRHTRSGPPGPGDVIVVDGEPYRLCAERAVHRDVADHTEGAYETAVHSGGSGTWCQGHVYGEGATEGHAWLRRSDAPPGTDGLRAALADEAALLLELPPHSGLPSLLGLEMTPQTISLVTAMPSPVTLRDRLTRTRPLPSHDELTLLAGALPRLGDALGALHDRGLSHRALSPGTILMPEPGTALLRDLGLAATAPRAGEKDDLHHAPEQAAGATPPGPPADVHRLARILYELITGRPAGRRGRHVAPSVLNPAVPARCDGMFLRALDADPARRPPVRAFVSSLRTAIETPDGRRSSPDRRY</sequence>
<evidence type="ECO:0000313" key="4">
    <source>
        <dbReference type="Proteomes" id="UP000198318"/>
    </source>
</evidence>
<dbReference type="SUPFAM" id="SSF56112">
    <property type="entry name" value="Protein kinase-like (PK-like)"/>
    <property type="match status" value="1"/>
</dbReference>
<dbReference type="AlphaFoldDB" id="A0A239EIA1"/>
<accession>A0A239EIA1</accession>
<evidence type="ECO:0000313" key="3">
    <source>
        <dbReference type="EMBL" id="SNS44357.1"/>
    </source>
</evidence>
<protein>
    <recommendedName>
        <fullName evidence="2">Protein kinase domain-containing protein</fullName>
    </recommendedName>
</protein>
<dbReference type="SMART" id="SM00220">
    <property type="entry name" value="S_TKc"/>
    <property type="match status" value="1"/>
</dbReference>
<feature type="region of interest" description="Disordered" evidence="1">
    <location>
        <begin position="89"/>
        <end position="111"/>
    </location>
</feature>
<keyword evidence="4" id="KW-1185">Reference proteome</keyword>
<evidence type="ECO:0000259" key="2">
    <source>
        <dbReference type="PROSITE" id="PS50011"/>
    </source>
</evidence>
<dbReference type="Proteomes" id="UP000198318">
    <property type="component" value="Unassembled WGS sequence"/>
</dbReference>
<dbReference type="GO" id="GO:0004672">
    <property type="term" value="F:protein kinase activity"/>
    <property type="evidence" value="ECO:0007669"/>
    <property type="project" value="InterPro"/>
</dbReference>
<organism evidence="3 4">
    <name type="scientific">Actinomadura meyerae</name>
    <dbReference type="NCBI Taxonomy" id="240840"/>
    <lineage>
        <taxon>Bacteria</taxon>
        <taxon>Bacillati</taxon>
        <taxon>Actinomycetota</taxon>
        <taxon>Actinomycetes</taxon>
        <taxon>Streptosporangiales</taxon>
        <taxon>Thermomonosporaceae</taxon>
        <taxon>Actinomadura</taxon>
    </lineage>
</organism>
<dbReference type="EMBL" id="FZOR01000004">
    <property type="protein sequence ID" value="SNS44357.1"/>
    <property type="molecule type" value="Genomic_DNA"/>
</dbReference>